<protein>
    <recommendedName>
        <fullName evidence="2">F-box domain-containing protein</fullName>
    </recommendedName>
</protein>
<gene>
    <name evidence="3" type="ORF">RDB_LOCUS10743</name>
</gene>
<evidence type="ECO:0000313" key="4">
    <source>
        <dbReference type="Proteomes" id="UP000663843"/>
    </source>
</evidence>
<name>A0A8H2ZZE4_9AGAM</name>
<dbReference type="InterPro" id="IPR001810">
    <property type="entry name" value="F-box_dom"/>
</dbReference>
<feature type="compositionally biased region" description="Basic and acidic residues" evidence="1">
    <location>
        <begin position="15"/>
        <end position="46"/>
    </location>
</feature>
<proteinExistence type="predicted"/>
<dbReference type="PROSITE" id="PS50181">
    <property type="entry name" value="FBOX"/>
    <property type="match status" value="1"/>
</dbReference>
<dbReference type="AlphaFoldDB" id="A0A8H2ZZE4"/>
<feature type="domain" description="F-box" evidence="2">
    <location>
        <begin position="73"/>
        <end position="122"/>
    </location>
</feature>
<dbReference type="SUPFAM" id="SSF81383">
    <property type="entry name" value="F-box domain"/>
    <property type="match status" value="1"/>
</dbReference>
<dbReference type="Proteomes" id="UP000663843">
    <property type="component" value="Unassembled WGS sequence"/>
</dbReference>
<feature type="region of interest" description="Disordered" evidence="1">
    <location>
        <begin position="1"/>
        <end position="71"/>
    </location>
</feature>
<dbReference type="EMBL" id="CAJMWT010000863">
    <property type="protein sequence ID" value="CAE6358917.1"/>
    <property type="molecule type" value="Genomic_DNA"/>
</dbReference>
<accession>A0A8H2ZZE4</accession>
<evidence type="ECO:0000259" key="2">
    <source>
        <dbReference type="PROSITE" id="PS50181"/>
    </source>
</evidence>
<evidence type="ECO:0000256" key="1">
    <source>
        <dbReference type="SAM" id="MobiDB-lite"/>
    </source>
</evidence>
<comment type="caution">
    <text evidence="3">The sequence shown here is derived from an EMBL/GenBank/DDBJ whole genome shotgun (WGS) entry which is preliminary data.</text>
</comment>
<reference evidence="3" key="1">
    <citation type="submission" date="2021-01" db="EMBL/GenBank/DDBJ databases">
        <authorList>
            <person name="Kaushik A."/>
        </authorList>
    </citation>
    <scope>NUCLEOTIDE SEQUENCE</scope>
    <source>
        <strain evidence="3">AG2-2IIIB</strain>
    </source>
</reference>
<sequence>MLETTSTSLVRTRRKQVDRDPGEISHTLARDAGENYIDPEREEHQPPPRKRQRAASTKEVTRKKQRRSKQGDLAGLINMPIEILAEVASHLHAADILSLARSSRLLRNLLMNRSAVYIWHRAMRNVKDLPPCPPEISEPYYVSLLFSRTCSACGVMTRVHIEPLLLVRLCTPCQCTYLIPLSNVPTELSLLALHSININRARPNPYKAHAPHDYLRQLLAEYEEKKRSNDVNALQAWKDEKLAILERRNDLARSIIEFLETVRSDRAQEARETGYSRESAIISRMKQIGWSEEDLGFTPYSPIWERWRHLVEAPRPLTDHVWARIGPKLISLLEENREYRLTMESGNRRNMRHFLLYDLLTDIYTKGYSAITLKARNPIAQFATIDFTHRGPFPSLNHAFNWPIVRTLYGTDFTEEEMIGELDKHRDEIEALVAEWVGRIQTHFVNQLCKGYMNQAEPLRPAITMHDIGQPANIPDHLKYLLRADSFFCRIPSHPSGWPPEPLSYDTFIATAGLGKFHSKDAYPELWPAPKLDNIVWYPSAHCIAQELLFSMGRLDATYLEMMSVGPQFAYCASKAMASDSGIGKSLLGVCNICKLIPGAEEVVVTSPPVMLKHLLDVHGIFNPEVNYHYSVRPNEQ</sequence>
<dbReference type="InterPro" id="IPR036047">
    <property type="entry name" value="F-box-like_dom_sf"/>
</dbReference>
<feature type="compositionally biased region" description="Polar residues" evidence="1">
    <location>
        <begin position="1"/>
        <end position="10"/>
    </location>
</feature>
<organism evidence="3 4">
    <name type="scientific">Rhizoctonia solani</name>
    <dbReference type="NCBI Taxonomy" id="456999"/>
    <lineage>
        <taxon>Eukaryota</taxon>
        <taxon>Fungi</taxon>
        <taxon>Dikarya</taxon>
        <taxon>Basidiomycota</taxon>
        <taxon>Agaricomycotina</taxon>
        <taxon>Agaricomycetes</taxon>
        <taxon>Cantharellales</taxon>
        <taxon>Ceratobasidiaceae</taxon>
        <taxon>Rhizoctonia</taxon>
    </lineage>
</organism>
<dbReference type="Pfam" id="PF00646">
    <property type="entry name" value="F-box"/>
    <property type="match status" value="1"/>
</dbReference>
<evidence type="ECO:0000313" key="3">
    <source>
        <dbReference type="EMBL" id="CAE6358917.1"/>
    </source>
</evidence>